<evidence type="ECO:0000313" key="2">
    <source>
        <dbReference type="Proteomes" id="UP000821865"/>
    </source>
</evidence>
<dbReference type="EMBL" id="CM023471">
    <property type="protein sequence ID" value="KAH7966903.1"/>
    <property type="molecule type" value="Genomic_DNA"/>
</dbReference>
<proteinExistence type="predicted"/>
<organism evidence="1 2">
    <name type="scientific">Dermacentor silvarum</name>
    <name type="common">Tick</name>
    <dbReference type="NCBI Taxonomy" id="543639"/>
    <lineage>
        <taxon>Eukaryota</taxon>
        <taxon>Metazoa</taxon>
        <taxon>Ecdysozoa</taxon>
        <taxon>Arthropoda</taxon>
        <taxon>Chelicerata</taxon>
        <taxon>Arachnida</taxon>
        <taxon>Acari</taxon>
        <taxon>Parasitiformes</taxon>
        <taxon>Ixodida</taxon>
        <taxon>Ixodoidea</taxon>
        <taxon>Ixodidae</taxon>
        <taxon>Rhipicephalinae</taxon>
        <taxon>Dermacentor</taxon>
    </lineage>
</organism>
<accession>A0ACB8DFZ0</accession>
<reference evidence="1" key="1">
    <citation type="submission" date="2020-05" db="EMBL/GenBank/DDBJ databases">
        <title>Large-scale comparative analyses of tick genomes elucidate their genetic diversity and vector capacities.</title>
        <authorList>
            <person name="Jia N."/>
            <person name="Wang J."/>
            <person name="Shi W."/>
            <person name="Du L."/>
            <person name="Sun Y."/>
            <person name="Zhan W."/>
            <person name="Jiang J."/>
            <person name="Wang Q."/>
            <person name="Zhang B."/>
            <person name="Ji P."/>
            <person name="Sakyi L.B."/>
            <person name="Cui X."/>
            <person name="Yuan T."/>
            <person name="Jiang B."/>
            <person name="Yang W."/>
            <person name="Lam T.T.-Y."/>
            <person name="Chang Q."/>
            <person name="Ding S."/>
            <person name="Wang X."/>
            <person name="Zhu J."/>
            <person name="Ruan X."/>
            <person name="Zhao L."/>
            <person name="Wei J."/>
            <person name="Que T."/>
            <person name="Du C."/>
            <person name="Cheng J."/>
            <person name="Dai P."/>
            <person name="Han X."/>
            <person name="Huang E."/>
            <person name="Gao Y."/>
            <person name="Liu J."/>
            <person name="Shao H."/>
            <person name="Ye R."/>
            <person name="Li L."/>
            <person name="Wei W."/>
            <person name="Wang X."/>
            <person name="Wang C."/>
            <person name="Yang T."/>
            <person name="Huo Q."/>
            <person name="Li W."/>
            <person name="Guo W."/>
            <person name="Chen H."/>
            <person name="Zhou L."/>
            <person name="Ni X."/>
            <person name="Tian J."/>
            <person name="Zhou Y."/>
            <person name="Sheng Y."/>
            <person name="Liu T."/>
            <person name="Pan Y."/>
            <person name="Xia L."/>
            <person name="Li J."/>
            <person name="Zhao F."/>
            <person name="Cao W."/>
        </authorList>
    </citation>
    <scope>NUCLEOTIDE SEQUENCE</scope>
    <source>
        <strain evidence="1">Dsil-2018</strain>
    </source>
</reference>
<comment type="caution">
    <text evidence="1">The sequence shown here is derived from an EMBL/GenBank/DDBJ whole genome shotgun (WGS) entry which is preliminary data.</text>
</comment>
<gene>
    <name evidence="1" type="ORF">HPB49_020391</name>
</gene>
<sequence>MFVAATPTPPMLSPALKPLSDEMIDHINKMNTTWKAFGAVGAISDRICIHTNGKVQVNISAEDLVSCCGGCGYGCKGGYPPAAWDYYKKDGIVTGGLYGTEDGCQPYVFPPCEHRTKGPRPPCKKIQPTPRCMRACRKGYGKGYSEDKHFGVYKKMSSVILGGHAIRIIGWGTENGVPYWLVANSWNNDWGDKGYFKILRGQDECGIEDGIHAGIPKE</sequence>
<evidence type="ECO:0000313" key="1">
    <source>
        <dbReference type="EMBL" id="KAH7966903.1"/>
    </source>
</evidence>
<name>A0ACB8DFZ0_DERSI</name>
<protein>
    <submittedName>
        <fullName evidence="1">Uncharacterized protein</fullName>
    </submittedName>
</protein>
<keyword evidence="2" id="KW-1185">Reference proteome</keyword>
<dbReference type="Proteomes" id="UP000821865">
    <property type="component" value="Chromosome 2"/>
</dbReference>